<evidence type="ECO:0000313" key="3">
    <source>
        <dbReference type="Proteomes" id="UP001595377"/>
    </source>
</evidence>
<keyword evidence="1" id="KW-1133">Transmembrane helix</keyword>
<protein>
    <submittedName>
        <fullName evidence="2">Uncharacterized protein</fullName>
    </submittedName>
</protein>
<dbReference type="RefSeq" id="WP_257314134.1">
    <property type="nucleotide sequence ID" value="NZ_JANFDG010000005.1"/>
</dbReference>
<name>A0ABV7DAI6_9HYPH</name>
<accession>A0ABV7DAI6</accession>
<dbReference type="Proteomes" id="UP001595377">
    <property type="component" value="Unassembled WGS sequence"/>
</dbReference>
<dbReference type="EMBL" id="JBHRSP010000002">
    <property type="protein sequence ID" value="MFC3071935.1"/>
    <property type="molecule type" value="Genomic_DNA"/>
</dbReference>
<sequence length="44" mass="4559">MTTLFASLALDIAVPLAVLLAGVVASETVFVAGDLLLTMRRRAA</sequence>
<organism evidence="2 3">
    <name type="scientific">Shinella pollutisoli</name>
    <dbReference type="NCBI Taxonomy" id="2250594"/>
    <lineage>
        <taxon>Bacteria</taxon>
        <taxon>Pseudomonadati</taxon>
        <taxon>Pseudomonadota</taxon>
        <taxon>Alphaproteobacteria</taxon>
        <taxon>Hyphomicrobiales</taxon>
        <taxon>Rhizobiaceae</taxon>
        <taxon>Shinella</taxon>
    </lineage>
</organism>
<keyword evidence="1" id="KW-0812">Transmembrane</keyword>
<reference evidence="3" key="1">
    <citation type="journal article" date="2019" name="Int. J. Syst. Evol. Microbiol.">
        <title>The Global Catalogue of Microorganisms (GCM) 10K type strain sequencing project: providing services to taxonomists for standard genome sequencing and annotation.</title>
        <authorList>
            <consortium name="The Broad Institute Genomics Platform"/>
            <consortium name="The Broad Institute Genome Sequencing Center for Infectious Disease"/>
            <person name="Wu L."/>
            <person name="Ma J."/>
        </authorList>
    </citation>
    <scope>NUCLEOTIDE SEQUENCE [LARGE SCALE GENOMIC DNA]</scope>
    <source>
        <strain evidence="3">KCTC 52677</strain>
    </source>
</reference>
<gene>
    <name evidence="2" type="ORF">ACFOHH_02320</name>
</gene>
<evidence type="ECO:0000313" key="2">
    <source>
        <dbReference type="EMBL" id="MFC3071935.1"/>
    </source>
</evidence>
<comment type="caution">
    <text evidence="2">The sequence shown here is derived from an EMBL/GenBank/DDBJ whole genome shotgun (WGS) entry which is preliminary data.</text>
</comment>
<proteinExistence type="predicted"/>
<feature type="transmembrane region" description="Helical" evidence="1">
    <location>
        <begin position="12"/>
        <end position="37"/>
    </location>
</feature>
<evidence type="ECO:0000256" key="1">
    <source>
        <dbReference type="SAM" id="Phobius"/>
    </source>
</evidence>
<keyword evidence="3" id="KW-1185">Reference proteome</keyword>
<keyword evidence="1" id="KW-0472">Membrane</keyword>